<evidence type="ECO:0000313" key="1">
    <source>
        <dbReference type="EMBL" id="MFD2961599.1"/>
    </source>
</evidence>
<dbReference type="RefSeq" id="WP_377609815.1">
    <property type="nucleotide sequence ID" value="NZ_JBHUPA010000002.1"/>
</dbReference>
<reference evidence="2" key="1">
    <citation type="journal article" date="2019" name="Int. J. Syst. Evol. Microbiol.">
        <title>The Global Catalogue of Microorganisms (GCM) 10K type strain sequencing project: providing services to taxonomists for standard genome sequencing and annotation.</title>
        <authorList>
            <consortium name="The Broad Institute Genomics Platform"/>
            <consortium name="The Broad Institute Genome Sequencing Center for Infectious Disease"/>
            <person name="Wu L."/>
            <person name="Ma J."/>
        </authorList>
    </citation>
    <scope>NUCLEOTIDE SEQUENCE [LARGE SCALE GENOMIC DNA]</scope>
    <source>
        <strain evidence="2">KCTC 23098</strain>
    </source>
</reference>
<proteinExistence type="predicted"/>
<protein>
    <submittedName>
        <fullName evidence="1">Uncharacterized protein</fullName>
    </submittedName>
</protein>
<dbReference type="Proteomes" id="UP001597560">
    <property type="component" value="Unassembled WGS sequence"/>
</dbReference>
<name>A0ABW6AZH2_9SPHI</name>
<keyword evidence="2" id="KW-1185">Reference proteome</keyword>
<organism evidence="1 2">
    <name type="scientific">Olivibacter jilunii</name>
    <dbReference type="NCBI Taxonomy" id="985016"/>
    <lineage>
        <taxon>Bacteria</taxon>
        <taxon>Pseudomonadati</taxon>
        <taxon>Bacteroidota</taxon>
        <taxon>Sphingobacteriia</taxon>
        <taxon>Sphingobacteriales</taxon>
        <taxon>Sphingobacteriaceae</taxon>
        <taxon>Olivibacter</taxon>
    </lineage>
</organism>
<accession>A0ABW6AZH2</accession>
<sequence>MGKVDLEKQYQDYLKRMELSEDRMHPAQRVETRRAFMGGYGQSLAVMRDQVGAMPDNEAIECMEDMWSQIGKFWLKEAGREK</sequence>
<comment type="caution">
    <text evidence="1">The sequence shown here is derived from an EMBL/GenBank/DDBJ whole genome shotgun (WGS) entry which is preliminary data.</text>
</comment>
<dbReference type="EMBL" id="JBHUPA010000002">
    <property type="protein sequence ID" value="MFD2961599.1"/>
    <property type="molecule type" value="Genomic_DNA"/>
</dbReference>
<evidence type="ECO:0000313" key="2">
    <source>
        <dbReference type="Proteomes" id="UP001597560"/>
    </source>
</evidence>
<gene>
    <name evidence="1" type="ORF">ACFS6J_07380</name>
</gene>